<feature type="compositionally biased region" description="Polar residues" evidence="1">
    <location>
        <begin position="167"/>
        <end position="178"/>
    </location>
</feature>
<reference evidence="4" key="1">
    <citation type="submission" date="2025-08" db="UniProtKB">
        <authorList>
            <consortium name="RefSeq"/>
        </authorList>
    </citation>
    <scope>IDENTIFICATION</scope>
    <source>
        <tissue evidence="4">Whole sample</tissue>
    </source>
</reference>
<dbReference type="GeneID" id="111127567"/>
<feature type="region of interest" description="Disordered" evidence="1">
    <location>
        <begin position="88"/>
        <end position="178"/>
    </location>
</feature>
<feature type="region of interest" description="Disordered" evidence="1">
    <location>
        <begin position="245"/>
        <end position="274"/>
    </location>
</feature>
<keyword evidence="3" id="KW-1185">Reference proteome</keyword>
<feature type="compositionally biased region" description="Basic and acidic residues" evidence="1">
    <location>
        <begin position="154"/>
        <end position="166"/>
    </location>
</feature>
<dbReference type="KEGG" id="cvn:111127567"/>
<feature type="region of interest" description="Disordered" evidence="1">
    <location>
        <begin position="830"/>
        <end position="858"/>
    </location>
</feature>
<gene>
    <name evidence="4" type="primary">LOC111127567</name>
</gene>
<feature type="signal peptide" evidence="2">
    <location>
        <begin position="1"/>
        <end position="23"/>
    </location>
</feature>
<dbReference type="Proteomes" id="UP000694844">
    <property type="component" value="Chromosome 3"/>
</dbReference>
<feature type="compositionally biased region" description="Low complexity" evidence="1">
    <location>
        <begin position="396"/>
        <end position="443"/>
    </location>
</feature>
<name>A0A8B8DLN0_CRAVI</name>
<evidence type="ECO:0000256" key="2">
    <source>
        <dbReference type="SAM" id="SignalP"/>
    </source>
</evidence>
<dbReference type="OrthoDB" id="6210202at2759"/>
<feature type="region of interest" description="Disordered" evidence="1">
    <location>
        <begin position="952"/>
        <end position="985"/>
    </location>
</feature>
<feature type="compositionally biased region" description="Low complexity" evidence="1">
    <location>
        <begin position="457"/>
        <end position="487"/>
    </location>
</feature>
<evidence type="ECO:0000313" key="4">
    <source>
        <dbReference type="RefSeq" id="XP_022328494.1"/>
    </source>
</evidence>
<feature type="region of interest" description="Disordered" evidence="1">
    <location>
        <begin position="48"/>
        <end position="71"/>
    </location>
</feature>
<evidence type="ECO:0000256" key="1">
    <source>
        <dbReference type="SAM" id="MobiDB-lite"/>
    </source>
</evidence>
<feature type="compositionally biased region" description="Polar residues" evidence="1">
    <location>
        <begin position="1462"/>
        <end position="1471"/>
    </location>
</feature>
<dbReference type="GO" id="GO:0016301">
    <property type="term" value="F:kinase activity"/>
    <property type="evidence" value="ECO:0007669"/>
    <property type="project" value="UniProtKB-KW"/>
</dbReference>
<feature type="compositionally biased region" description="Basic residues" evidence="1">
    <location>
        <begin position="1339"/>
        <end position="1351"/>
    </location>
</feature>
<keyword evidence="2" id="KW-0732">Signal</keyword>
<dbReference type="RefSeq" id="XP_022328494.1">
    <property type="nucleotide sequence ID" value="XM_022472786.1"/>
</dbReference>
<feature type="compositionally biased region" description="Low complexity" evidence="1">
    <location>
        <begin position="1540"/>
        <end position="1550"/>
    </location>
</feature>
<proteinExistence type="predicted"/>
<feature type="compositionally biased region" description="Basic residues" evidence="1">
    <location>
        <begin position="104"/>
        <end position="127"/>
    </location>
</feature>
<feature type="compositionally biased region" description="Polar residues" evidence="1">
    <location>
        <begin position="444"/>
        <end position="456"/>
    </location>
</feature>
<feature type="compositionally biased region" description="Acidic residues" evidence="1">
    <location>
        <begin position="245"/>
        <end position="257"/>
    </location>
</feature>
<keyword evidence="4" id="KW-0418">Kinase</keyword>
<feature type="compositionally biased region" description="Polar residues" evidence="1">
    <location>
        <begin position="201"/>
        <end position="233"/>
    </location>
</feature>
<feature type="region of interest" description="Disordered" evidence="1">
    <location>
        <begin position="1461"/>
        <end position="1614"/>
    </location>
</feature>
<feature type="region of interest" description="Disordered" evidence="1">
    <location>
        <begin position="1072"/>
        <end position="1120"/>
    </location>
</feature>
<feature type="region of interest" description="Disordered" evidence="1">
    <location>
        <begin position="1336"/>
        <end position="1373"/>
    </location>
</feature>
<feature type="compositionally biased region" description="Polar residues" evidence="1">
    <location>
        <begin position="1481"/>
        <end position="1491"/>
    </location>
</feature>
<feature type="compositionally biased region" description="Polar residues" evidence="1">
    <location>
        <begin position="845"/>
        <end position="858"/>
    </location>
</feature>
<feature type="compositionally biased region" description="Low complexity" evidence="1">
    <location>
        <begin position="1492"/>
        <end position="1508"/>
    </location>
</feature>
<feature type="compositionally biased region" description="Low complexity" evidence="1">
    <location>
        <begin position="1561"/>
        <end position="1579"/>
    </location>
</feature>
<feature type="compositionally biased region" description="Polar residues" evidence="1">
    <location>
        <begin position="962"/>
        <end position="976"/>
    </location>
</feature>
<sequence length="1717" mass="190662">MAQKNGLWILLLSLFLLIGAVECQWGLGFGWFWGNLEDLKTSEVESGVVKSSSHIPGTQSETPLLGDGESSSEEDLLETLSSVVGKQKSIKRSSYRSRDSMLATRKKRMRKNRRRNKNMQRRQKYRKSLQAVRKRYNDYVRRKYGKLPQGTRAEQTDKLQTGHENSHSFSQSKKQTSVLEELVSASHDGKSILDVLGKPPDTQTSNFSPSSSQRNASPTNDKTSNVGSISNGIIETTTIGELEAEYENETETTDAPELEGQTNVPTTTTTEFTTQETEYEQEYYENMDMLGFGPDVLESYLNIGVESQFENNENNSSATNTLTQKGRALNTQASPLKSNDVAAKDLEKTPQSIPYVLKNDTESLQSVPNTNTGIQMQESSMPESLSKKVDAPSTAALTSQNDNSNNNNAVLTSQNDNSNNNNAVLTSQNDNSNNNNAVLTSQNDNSNNNIAAITSQNDNSNNNNAVLTSQNDNSNNNNAAITSQNDNSNYNNAAITSQNDNSNYNNAAITSQNDNSNNNKKGTSISSLFGNVSRQTKTVSIPAEAERRYQMNLKGPNNRKNENQFNLHVDHPQAWKLYDIINPQENMINDTEGVNEKTKQISSGQLTKPKTSSYETVQYKDNFQNNQKGNIGNLDFNTQKSYSDIQIQSSPNQRLSKQIGSAQITETNGVGHANFVTPKVKENMADMTATRRDAQPNSGSGNSVSGRFKGLQSRHTINNVHKERTADHRPGDIIRNGKNGKKINALFLTPFQRTTGKPGFSSKIEKTWVDAFLPERTMKSNLKTQQNVGKNDSLKRTNVQNNQTGSKTLNSLFSLTEVATVDKIAQRNSSKQHLIGSKPPLLNTKIHSSKTPETETTNTILSPSNIAYKTTNRLISLKTTSKGTGERVPKMSSLRPSEIHGSETKKTILNHTKVANKSKSRLNPSLTTLNEKGGTVWEMNTVRNDMQAWRNKDDAKKKRPVSTLSHMPSSVTSIPSHHTRSAWDGGVNDRMSYRYSQSSSYAGNTPTKTDRKSINNYINNLNGRVLDVHNNGNNLQRLPEINSISNVNAGAQEGSNNTPSVKVTETTKELNGMNEDHSNTATKKIPNKTRPPNLISEGFPSRINMKSSNDTNGDVEMVPDIPRQGDVHIKLPEIPTRLTKKLGQKERTNSHQKSPPAPPVEIDQIQIPNKSIFSYPITNKTEKSSAASIDGRLADQQRPPVMANKLKLTLLESEQKPLSRIAAPNAVKTATKNEVKSNLISAQNIQLIPYSNALPVNHFVKKQINSFRKTSPQQRIVNAQEIKKRYGRPTNRPGAWNNRFNAIEKFSKIQKRLIPPHNSYTSNTLKLASAEVVVSPTKKERKHQLMTKHAKSSVNSRSLSETRKPNEISKTGGGRNIIWEMKTRLNAFKQNVPKIQEYQSTQVKVEKIAKIAKGSAFPNQHKQSPLKSELAAIVAPRNNVLDGKTVGNELNSKMYVHRELARSNNVKSNGMTGLRQDKSISKPQATGSQNKTNSNVENESEVNVSTTNKSLAMGPKTLGTPSEKEVENEGSLQTTPLAIPSTTPTTTSGETENEGEEENVQSPTQLQQSTQQSSPTQQQDEVEYEYEQEYSTTDPTGDRGGNKGTPVVGTAGDNIFSGSWKDAARKNAREIALEMEGEWKGVNVSTIGKQNTCPSYKMRYQENALVIDTIEDQCRIIITWNKRQQREQVKEKLWWGVNTYYRSRTVFVPVVTYVDLR</sequence>
<protein>
    <submittedName>
        <fullName evidence="4">Probable serine/threonine-protein kinase DDB_G0282963</fullName>
    </submittedName>
</protein>
<feature type="compositionally biased region" description="Polar residues" evidence="1">
    <location>
        <begin position="362"/>
        <end position="383"/>
    </location>
</feature>
<feature type="chain" id="PRO_5034742313" evidence="2">
    <location>
        <begin position="24"/>
        <end position="1717"/>
    </location>
</feature>
<accession>A0A8B8DLN0</accession>
<feature type="compositionally biased region" description="Polar residues" evidence="1">
    <location>
        <begin position="488"/>
        <end position="529"/>
    </location>
</feature>
<feature type="region of interest" description="Disordered" evidence="1">
    <location>
        <begin position="1140"/>
        <end position="1162"/>
    </location>
</feature>
<feature type="region of interest" description="Disordered" evidence="1">
    <location>
        <begin position="191"/>
        <end position="233"/>
    </location>
</feature>
<keyword evidence="4" id="KW-0808">Transferase</keyword>
<organism evidence="3 4">
    <name type="scientific">Crassostrea virginica</name>
    <name type="common">Eastern oyster</name>
    <dbReference type="NCBI Taxonomy" id="6565"/>
    <lineage>
        <taxon>Eukaryota</taxon>
        <taxon>Metazoa</taxon>
        <taxon>Spiralia</taxon>
        <taxon>Lophotrochozoa</taxon>
        <taxon>Mollusca</taxon>
        <taxon>Bivalvia</taxon>
        <taxon>Autobranchia</taxon>
        <taxon>Pteriomorphia</taxon>
        <taxon>Ostreida</taxon>
        <taxon>Ostreoidea</taxon>
        <taxon>Ostreidae</taxon>
        <taxon>Crassostrea</taxon>
    </lineage>
</organism>
<evidence type="ECO:0000313" key="3">
    <source>
        <dbReference type="Proteomes" id="UP000694844"/>
    </source>
</evidence>
<feature type="region of interest" description="Disordered" evidence="1">
    <location>
        <begin position="352"/>
        <end position="529"/>
    </location>
</feature>